<evidence type="ECO:0000313" key="1">
    <source>
        <dbReference type="EMBL" id="CRY99264.1"/>
    </source>
</evidence>
<dbReference type="EMBL" id="CVTF01000060">
    <property type="protein sequence ID" value="CRY99264.1"/>
    <property type="molecule type" value="Genomic_DNA"/>
</dbReference>
<accession>A0A0H5QB99</accession>
<proteinExistence type="predicted"/>
<name>A0A0H5QB99_NEIMI</name>
<reference evidence="1 2" key="1">
    <citation type="submission" date="2014-11" db="EMBL/GenBank/DDBJ databases">
        <authorList>
            <person name="Diene M.Seydina."/>
        </authorList>
    </citation>
    <scope>NUCLEOTIDE SEQUENCE [LARGE SCALE GENOMIC DNA]</scope>
    <source>
        <strain evidence="1 2">Neisseria meningitidis CHUV</strain>
    </source>
</reference>
<dbReference type="Proteomes" id="UP000182715">
    <property type="component" value="Unassembled WGS sequence"/>
</dbReference>
<sequence>MVCHLASFLMGFYTRLRLHRLPCTNKCNILLQSYFISK</sequence>
<protein>
    <submittedName>
        <fullName evidence="1">Uncharacterized protein</fullName>
    </submittedName>
</protein>
<dbReference type="AlphaFoldDB" id="A0A0H5QB99"/>
<evidence type="ECO:0000313" key="2">
    <source>
        <dbReference type="Proteomes" id="UP000182715"/>
    </source>
</evidence>
<organism evidence="1 2">
    <name type="scientific">Neisseria meningitidis serogroup B</name>
    <dbReference type="NCBI Taxonomy" id="491"/>
    <lineage>
        <taxon>Bacteria</taxon>
        <taxon>Pseudomonadati</taxon>
        <taxon>Pseudomonadota</taxon>
        <taxon>Betaproteobacteria</taxon>
        <taxon>Neisseriales</taxon>
        <taxon>Neisseriaceae</taxon>
        <taxon>Neisseria</taxon>
    </lineage>
</organism>